<dbReference type="GO" id="GO:0034965">
    <property type="term" value="P:intronic box C/D snoRNA processing"/>
    <property type="evidence" value="ECO:0007669"/>
    <property type="project" value="TreeGrafter"/>
</dbReference>
<evidence type="ECO:0000256" key="1">
    <source>
        <dbReference type="SAM" id="MobiDB-lite"/>
    </source>
</evidence>
<reference evidence="2 3" key="1">
    <citation type="journal article" date="2016" name="Fungal Biol.">
        <title>The genome of Xylona heveae provides a window into fungal endophytism.</title>
        <authorList>
            <person name="Gazis R."/>
            <person name="Kuo A."/>
            <person name="Riley R."/>
            <person name="LaButti K."/>
            <person name="Lipzen A."/>
            <person name="Lin J."/>
            <person name="Amirebrahimi M."/>
            <person name="Hesse C.N."/>
            <person name="Spatafora J.W."/>
            <person name="Henrissat B."/>
            <person name="Hainaut M."/>
            <person name="Grigoriev I.V."/>
            <person name="Hibbett D.S."/>
        </authorList>
    </citation>
    <scope>NUCLEOTIDE SEQUENCE [LARGE SCALE GENOMIC DNA]</scope>
    <source>
        <strain evidence="2 3">TC161</strain>
    </source>
</reference>
<keyword evidence="3" id="KW-1185">Reference proteome</keyword>
<dbReference type="GO" id="GO:0004526">
    <property type="term" value="F:ribonuclease P activity"/>
    <property type="evidence" value="ECO:0007669"/>
    <property type="project" value="TreeGrafter"/>
</dbReference>
<dbReference type="GeneID" id="28896295"/>
<sequence length="277" mass="30110">MDKGKSLRDAERKTKLVFNLESPFTSAHWPEISKDDQDSILDLLCSLVETIGQHRTSHGTKSQGKRSKRQNKKDKISQVNEPPPVPPPELCSHVTIGLNSTTRHLESLTQSAIPSTVELSNQTAQHVTSISSNDPNQPSSSLTPLAAVFVVRSSQPSTLHAQLPLLCATASLASPSKSPTLLVTLPRGAEQRLSTALGHPRVGFIGIMEDAPHAAPLLDYVRSHVSPVRVPWLEETGKGNYLPVQVRSLKTFAPVVKKRENSDKAAQALPKRPKTST</sequence>
<accession>A0A165FZZ9</accession>
<proteinExistence type="predicted"/>
<evidence type="ECO:0000313" key="3">
    <source>
        <dbReference type="Proteomes" id="UP000076632"/>
    </source>
</evidence>
<feature type="region of interest" description="Disordered" evidence="1">
    <location>
        <begin position="53"/>
        <end position="93"/>
    </location>
</feature>
<dbReference type="STRING" id="1328760.A0A165FZZ9"/>
<dbReference type="InParanoid" id="A0A165FZZ9"/>
<dbReference type="Pfam" id="PF08228">
    <property type="entry name" value="RNase_P_pop3"/>
    <property type="match status" value="1"/>
</dbReference>
<dbReference type="GO" id="GO:0000171">
    <property type="term" value="F:ribonuclease MRP activity"/>
    <property type="evidence" value="ECO:0007669"/>
    <property type="project" value="TreeGrafter"/>
</dbReference>
<protein>
    <recommendedName>
        <fullName evidence="4">RNase P subunit Pop3</fullName>
    </recommendedName>
</protein>
<dbReference type="OrthoDB" id="20109at2759"/>
<dbReference type="GO" id="GO:0008033">
    <property type="term" value="P:tRNA processing"/>
    <property type="evidence" value="ECO:0007669"/>
    <property type="project" value="InterPro"/>
</dbReference>
<feature type="compositionally biased region" description="Basic residues" evidence="1">
    <location>
        <begin position="55"/>
        <end position="72"/>
    </location>
</feature>
<dbReference type="GO" id="GO:0005655">
    <property type="term" value="C:nucleolar ribonuclease P complex"/>
    <property type="evidence" value="ECO:0007669"/>
    <property type="project" value="TreeGrafter"/>
</dbReference>
<dbReference type="AlphaFoldDB" id="A0A165FZZ9"/>
<evidence type="ECO:0000313" key="2">
    <source>
        <dbReference type="EMBL" id="KZF21581.1"/>
    </source>
</evidence>
<dbReference type="GO" id="GO:0000172">
    <property type="term" value="C:ribonuclease MRP complex"/>
    <property type="evidence" value="ECO:0007669"/>
    <property type="project" value="TreeGrafter"/>
</dbReference>
<dbReference type="RefSeq" id="XP_018187136.1">
    <property type="nucleotide sequence ID" value="XM_018331158.1"/>
</dbReference>
<organism evidence="2 3">
    <name type="scientific">Xylona heveae (strain CBS 132557 / TC161)</name>
    <dbReference type="NCBI Taxonomy" id="1328760"/>
    <lineage>
        <taxon>Eukaryota</taxon>
        <taxon>Fungi</taxon>
        <taxon>Dikarya</taxon>
        <taxon>Ascomycota</taxon>
        <taxon>Pezizomycotina</taxon>
        <taxon>Xylonomycetes</taxon>
        <taxon>Xylonales</taxon>
        <taxon>Xylonaceae</taxon>
        <taxon>Xylona</taxon>
    </lineage>
</organism>
<dbReference type="InterPro" id="IPR013241">
    <property type="entry name" value="RNase_P_Pop3"/>
</dbReference>
<dbReference type="PANTHER" id="PTHR28272">
    <property type="entry name" value="RIBONUCLEASES P/MRP PROTEIN SUBUNIT POP3"/>
    <property type="match status" value="1"/>
</dbReference>
<dbReference type="EMBL" id="KV407460">
    <property type="protein sequence ID" value="KZF21581.1"/>
    <property type="molecule type" value="Genomic_DNA"/>
</dbReference>
<evidence type="ECO:0008006" key="4">
    <source>
        <dbReference type="Google" id="ProtNLM"/>
    </source>
</evidence>
<dbReference type="OMA" id="AFNCHFP"/>
<gene>
    <name evidence="2" type="ORF">L228DRAFT_239547</name>
</gene>
<name>A0A165FZZ9_XYLHT</name>
<dbReference type="Proteomes" id="UP000076632">
    <property type="component" value="Unassembled WGS sequence"/>
</dbReference>
<dbReference type="PANTHER" id="PTHR28272:SF1">
    <property type="entry name" value="RIBONUCLEASES P_MRP PROTEIN SUBUNIT POP3"/>
    <property type="match status" value="1"/>
</dbReference>
<dbReference type="GO" id="GO:0006364">
    <property type="term" value="P:rRNA processing"/>
    <property type="evidence" value="ECO:0007669"/>
    <property type="project" value="InterPro"/>
</dbReference>
<dbReference type="GO" id="GO:0005829">
    <property type="term" value="C:cytosol"/>
    <property type="evidence" value="ECO:0007669"/>
    <property type="project" value="TreeGrafter"/>
</dbReference>